<dbReference type="CDD" id="cd00067">
    <property type="entry name" value="GAL4"/>
    <property type="match status" value="1"/>
</dbReference>
<dbReference type="SUPFAM" id="SSF57701">
    <property type="entry name" value="Zn2/Cys6 DNA-binding domain"/>
    <property type="match status" value="1"/>
</dbReference>
<keyword evidence="11" id="KW-1185">Reference proteome</keyword>
<evidence type="ECO:0000313" key="11">
    <source>
        <dbReference type="Proteomes" id="UP000799444"/>
    </source>
</evidence>
<keyword evidence="3" id="KW-0862">Zinc</keyword>
<dbReference type="CDD" id="cd12148">
    <property type="entry name" value="fungal_TF_MHR"/>
    <property type="match status" value="1"/>
</dbReference>
<keyword evidence="4" id="KW-0805">Transcription regulation</keyword>
<keyword evidence="2" id="KW-0479">Metal-binding</keyword>
<dbReference type="Proteomes" id="UP000799444">
    <property type="component" value="Unassembled WGS sequence"/>
</dbReference>
<dbReference type="AlphaFoldDB" id="A0A9P4QLW7"/>
<dbReference type="InterPro" id="IPR036864">
    <property type="entry name" value="Zn2-C6_fun-type_DNA-bd_sf"/>
</dbReference>
<evidence type="ECO:0000256" key="1">
    <source>
        <dbReference type="ARBA" id="ARBA00004123"/>
    </source>
</evidence>
<proteinExistence type="predicted"/>
<dbReference type="InterPro" id="IPR052202">
    <property type="entry name" value="Yeast_MetPath_Reg"/>
</dbReference>
<gene>
    <name evidence="10" type="ORF">EJ04DRAFT_580415</name>
</gene>
<evidence type="ECO:0000256" key="3">
    <source>
        <dbReference type="ARBA" id="ARBA00022833"/>
    </source>
</evidence>
<evidence type="ECO:0000256" key="4">
    <source>
        <dbReference type="ARBA" id="ARBA00023015"/>
    </source>
</evidence>
<reference evidence="10" key="1">
    <citation type="journal article" date="2020" name="Stud. Mycol.">
        <title>101 Dothideomycetes genomes: a test case for predicting lifestyles and emergence of pathogens.</title>
        <authorList>
            <person name="Haridas S."/>
            <person name="Albert R."/>
            <person name="Binder M."/>
            <person name="Bloem J."/>
            <person name="Labutti K."/>
            <person name="Salamov A."/>
            <person name="Andreopoulos B."/>
            <person name="Baker S."/>
            <person name="Barry K."/>
            <person name="Bills G."/>
            <person name="Bluhm B."/>
            <person name="Cannon C."/>
            <person name="Castanera R."/>
            <person name="Culley D."/>
            <person name="Daum C."/>
            <person name="Ezra D."/>
            <person name="Gonzalez J."/>
            <person name="Henrissat B."/>
            <person name="Kuo A."/>
            <person name="Liang C."/>
            <person name="Lipzen A."/>
            <person name="Lutzoni F."/>
            <person name="Magnuson J."/>
            <person name="Mondo S."/>
            <person name="Nolan M."/>
            <person name="Ohm R."/>
            <person name="Pangilinan J."/>
            <person name="Park H.-J."/>
            <person name="Ramirez L."/>
            <person name="Alfaro M."/>
            <person name="Sun H."/>
            <person name="Tritt A."/>
            <person name="Yoshinaga Y."/>
            <person name="Zwiers L.-H."/>
            <person name="Turgeon B."/>
            <person name="Goodwin S."/>
            <person name="Spatafora J."/>
            <person name="Crous P."/>
            <person name="Grigoriev I."/>
        </authorList>
    </citation>
    <scope>NUCLEOTIDE SEQUENCE</scope>
    <source>
        <strain evidence="10">CBS 125425</strain>
    </source>
</reference>
<dbReference type="GO" id="GO:0043565">
    <property type="term" value="F:sequence-specific DNA binding"/>
    <property type="evidence" value="ECO:0007669"/>
    <property type="project" value="TreeGrafter"/>
</dbReference>
<evidence type="ECO:0000259" key="9">
    <source>
        <dbReference type="PROSITE" id="PS50048"/>
    </source>
</evidence>
<keyword evidence="5" id="KW-0238">DNA-binding</keyword>
<dbReference type="OrthoDB" id="3799246at2759"/>
<feature type="region of interest" description="Disordered" evidence="8">
    <location>
        <begin position="63"/>
        <end position="84"/>
    </location>
</feature>
<keyword evidence="7" id="KW-0539">Nucleus</keyword>
<evidence type="ECO:0000256" key="8">
    <source>
        <dbReference type="SAM" id="MobiDB-lite"/>
    </source>
</evidence>
<sequence>MNRATYACARCFKQKRKCDSRSPACSRCLAAGVECVGLDRATATPVPRSLAQYLEQRIESLESEVESMTAHGSGDQHPRPPQTSFEQDIHHFVADLASNSNDANSSAPDLFSSLVAKSLSTPSPIPDVLVGPTHQLEATPRDSSRVTTIELMSIPSHVAEVLVKVYVDKILPQYPYFYVEQIWVHFKTVYDNVQSIALAHSSHFIIALIMAVSTMTSKAAEFEKPMAFSDALYHGAMKHYEALQPNTLETLQATILVCQFATFRPATANIWRARDIAMRMAIALGLHRKPNPRWHSMKPETEILRAQVFWVIYAMDRSFGVPPMRPLGITDDQIDVEFPEHNENDLPNEDTYSSRRKIQWLNHVRLRQLQSEVYDINFGTAEIPFGSYQIWMSDMDSRLQSWKQEATIMPETGPDWFDFVMSTVQFYLHQPCPRNPTPKDIDRVVCFEAASTSLHGYYGLMQTGFLKFDWHSSNQCFPNSMFILDNAAFFVNALSLGRVVSLLDKYAECFTLLSKRWPATAVLCTKFEERRSLFQSSLFSSSLVGDLSQTLGMTTQNQADIMEAIHAYAGPEFPAFDDTTYWGVDEYPQFMDLDWSTVGLYDDMVL</sequence>
<dbReference type="PROSITE" id="PS50048">
    <property type="entry name" value="ZN2_CY6_FUNGAL_2"/>
    <property type="match status" value="1"/>
</dbReference>
<accession>A0A9P4QLW7</accession>
<evidence type="ECO:0000256" key="6">
    <source>
        <dbReference type="ARBA" id="ARBA00023163"/>
    </source>
</evidence>
<feature type="domain" description="Zn(2)-C6 fungal-type" evidence="9">
    <location>
        <begin position="7"/>
        <end position="36"/>
    </location>
</feature>
<protein>
    <recommendedName>
        <fullName evidence="9">Zn(2)-C6 fungal-type domain-containing protein</fullName>
    </recommendedName>
</protein>
<organism evidence="10 11">
    <name type="scientific">Polyplosphaeria fusca</name>
    <dbReference type="NCBI Taxonomy" id="682080"/>
    <lineage>
        <taxon>Eukaryota</taxon>
        <taxon>Fungi</taxon>
        <taxon>Dikarya</taxon>
        <taxon>Ascomycota</taxon>
        <taxon>Pezizomycotina</taxon>
        <taxon>Dothideomycetes</taxon>
        <taxon>Pleosporomycetidae</taxon>
        <taxon>Pleosporales</taxon>
        <taxon>Tetraplosphaeriaceae</taxon>
        <taxon>Polyplosphaeria</taxon>
    </lineage>
</organism>
<dbReference type="GO" id="GO:0000981">
    <property type="term" value="F:DNA-binding transcription factor activity, RNA polymerase II-specific"/>
    <property type="evidence" value="ECO:0007669"/>
    <property type="project" value="InterPro"/>
</dbReference>
<dbReference type="Pfam" id="PF00172">
    <property type="entry name" value="Zn_clus"/>
    <property type="match status" value="1"/>
</dbReference>
<dbReference type="Pfam" id="PF04082">
    <property type="entry name" value="Fungal_trans"/>
    <property type="match status" value="1"/>
</dbReference>
<dbReference type="GO" id="GO:0045944">
    <property type="term" value="P:positive regulation of transcription by RNA polymerase II"/>
    <property type="evidence" value="ECO:0007669"/>
    <property type="project" value="TreeGrafter"/>
</dbReference>
<dbReference type="GO" id="GO:0008270">
    <property type="term" value="F:zinc ion binding"/>
    <property type="evidence" value="ECO:0007669"/>
    <property type="project" value="InterPro"/>
</dbReference>
<comment type="caution">
    <text evidence="10">The sequence shown here is derived from an EMBL/GenBank/DDBJ whole genome shotgun (WGS) entry which is preliminary data.</text>
</comment>
<dbReference type="SMART" id="SM00066">
    <property type="entry name" value="GAL4"/>
    <property type="match status" value="1"/>
</dbReference>
<evidence type="ECO:0000256" key="7">
    <source>
        <dbReference type="ARBA" id="ARBA00023242"/>
    </source>
</evidence>
<comment type="subcellular location">
    <subcellularLocation>
        <location evidence="1">Nucleus</location>
    </subcellularLocation>
</comment>
<dbReference type="GO" id="GO:0005634">
    <property type="term" value="C:nucleus"/>
    <property type="evidence" value="ECO:0007669"/>
    <property type="project" value="UniProtKB-SubCell"/>
</dbReference>
<dbReference type="EMBL" id="ML996236">
    <property type="protein sequence ID" value="KAF2729753.1"/>
    <property type="molecule type" value="Genomic_DNA"/>
</dbReference>
<dbReference type="PANTHER" id="PTHR47782">
    <property type="entry name" value="ZN(II)2CYS6 TRANSCRIPTION FACTOR (EUROFUNG)-RELATED"/>
    <property type="match status" value="1"/>
</dbReference>
<dbReference type="InterPro" id="IPR007219">
    <property type="entry name" value="XnlR_reg_dom"/>
</dbReference>
<dbReference type="InterPro" id="IPR001138">
    <property type="entry name" value="Zn2Cys6_DnaBD"/>
</dbReference>
<dbReference type="SMART" id="SM00906">
    <property type="entry name" value="Fungal_trans"/>
    <property type="match status" value="1"/>
</dbReference>
<dbReference type="PANTHER" id="PTHR47782:SF1">
    <property type="entry name" value="PYRIMIDINE PATHWAY REGULATORY PROTEIN 1"/>
    <property type="match status" value="1"/>
</dbReference>
<dbReference type="GO" id="GO:0006351">
    <property type="term" value="P:DNA-templated transcription"/>
    <property type="evidence" value="ECO:0007669"/>
    <property type="project" value="InterPro"/>
</dbReference>
<dbReference type="Gene3D" id="4.10.240.10">
    <property type="entry name" value="Zn(2)-C6 fungal-type DNA-binding domain"/>
    <property type="match status" value="1"/>
</dbReference>
<name>A0A9P4QLW7_9PLEO</name>
<keyword evidence="6" id="KW-0804">Transcription</keyword>
<evidence type="ECO:0000256" key="2">
    <source>
        <dbReference type="ARBA" id="ARBA00022723"/>
    </source>
</evidence>
<evidence type="ECO:0000256" key="5">
    <source>
        <dbReference type="ARBA" id="ARBA00023125"/>
    </source>
</evidence>
<evidence type="ECO:0000313" key="10">
    <source>
        <dbReference type="EMBL" id="KAF2729753.1"/>
    </source>
</evidence>